<gene>
    <name evidence="1" type="ORF">EV356DRAFT_361553</name>
</gene>
<sequence>MPTPPQKVLDSRKNMAEDALRRALEKGTTFQDLYDIRRCLQDSAQESGLPNEFFEVLQDKDYANLYIKLTSRRGFTPPTGPSLGTGAITPPRSASGLDQFELPHASLSKGEEFHKRDKEGFIPPTYDESANPYNVKVHHPSRDHIEMVTASRCKEEESFISDKVLARNNLSLHLDRDNTIKLTWKELSETSAKTRRTKFRRISDKDIRNDIAIGQNLDNCGDDESSISDSMQQLALGVSPSFCSTEWKLMRAKSTTEDQLSRRRPCLQK</sequence>
<keyword evidence="2" id="KW-1185">Reference proteome</keyword>
<name>A0A6A6HIE8_VIRVR</name>
<evidence type="ECO:0000313" key="2">
    <source>
        <dbReference type="Proteomes" id="UP000800092"/>
    </source>
</evidence>
<reference evidence="1" key="1">
    <citation type="journal article" date="2020" name="Stud. Mycol.">
        <title>101 Dothideomycetes genomes: a test case for predicting lifestyles and emergence of pathogens.</title>
        <authorList>
            <person name="Haridas S."/>
            <person name="Albert R."/>
            <person name="Binder M."/>
            <person name="Bloem J."/>
            <person name="Labutti K."/>
            <person name="Salamov A."/>
            <person name="Andreopoulos B."/>
            <person name="Baker S."/>
            <person name="Barry K."/>
            <person name="Bills G."/>
            <person name="Bluhm B."/>
            <person name="Cannon C."/>
            <person name="Castanera R."/>
            <person name="Culley D."/>
            <person name="Daum C."/>
            <person name="Ezra D."/>
            <person name="Gonzalez J."/>
            <person name="Henrissat B."/>
            <person name="Kuo A."/>
            <person name="Liang C."/>
            <person name="Lipzen A."/>
            <person name="Lutzoni F."/>
            <person name="Magnuson J."/>
            <person name="Mondo S."/>
            <person name="Nolan M."/>
            <person name="Ohm R."/>
            <person name="Pangilinan J."/>
            <person name="Park H.-J."/>
            <person name="Ramirez L."/>
            <person name="Alfaro M."/>
            <person name="Sun H."/>
            <person name="Tritt A."/>
            <person name="Yoshinaga Y."/>
            <person name="Zwiers L.-H."/>
            <person name="Turgeon B."/>
            <person name="Goodwin S."/>
            <person name="Spatafora J."/>
            <person name="Crous P."/>
            <person name="Grigoriev I."/>
        </authorList>
    </citation>
    <scope>NUCLEOTIDE SEQUENCE</scope>
    <source>
        <strain evidence="1">Tuck. ex Michener</strain>
    </source>
</reference>
<dbReference type="EMBL" id="ML991778">
    <property type="protein sequence ID" value="KAF2237876.1"/>
    <property type="molecule type" value="Genomic_DNA"/>
</dbReference>
<protein>
    <submittedName>
        <fullName evidence="1">Uncharacterized protein</fullName>
    </submittedName>
</protein>
<evidence type="ECO:0000313" key="1">
    <source>
        <dbReference type="EMBL" id="KAF2237876.1"/>
    </source>
</evidence>
<dbReference type="Proteomes" id="UP000800092">
    <property type="component" value="Unassembled WGS sequence"/>
</dbReference>
<dbReference type="AlphaFoldDB" id="A0A6A6HIE8"/>
<accession>A0A6A6HIE8</accession>
<organism evidence="1 2">
    <name type="scientific">Viridothelium virens</name>
    <name type="common">Speckled blister lichen</name>
    <name type="synonym">Trypethelium virens</name>
    <dbReference type="NCBI Taxonomy" id="1048519"/>
    <lineage>
        <taxon>Eukaryota</taxon>
        <taxon>Fungi</taxon>
        <taxon>Dikarya</taxon>
        <taxon>Ascomycota</taxon>
        <taxon>Pezizomycotina</taxon>
        <taxon>Dothideomycetes</taxon>
        <taxon>Dothideomycetes incertae sedis</taxon>
        <taxon>Trypetheliales</taxon>
        <taxon>Trypetheliaceae</taxon>
        <taxon>Viridothelium</taxon>
    </lineage>
</organism>
<dbReference type="OrthoDB" id="10562448at2759"/>
<proteinExistence type="predicted"/>